<evidence type="ECO:0000313" key="1">
    <source>
        <dbReference type="EMBL" id="KAA8559893.1"/>
    </source>
</evidence>
<protein>
    <submittedName>
        <fullName evidence="1">Uncharacterized protein</fullName>
    </submittedName>
</protein>
<sequence>MTALRKVSQRKRNIPFVIRFPCLLISKYLEWGRTSLSVISLTNFPRLFSPASVRIRVLSFCLVR</sequence>
<reference evidence="1 2" key="1">
    <citation type="journal article" date="2018" name="Plant Biotechnol. Rep.">
        <title>Diversity and antifungal activity of endophytic bacteria associated with Panax ginseng seedlings.</title>
        <authorList>
            <person name="Park J.M."/>
            <person name="Hong C.E."/>
            <person name="Jo S.H."/>
        </authorList>
    </citation>
    <scope>NUCLEOTIDE SEQUENCE [LARGE SCALE GENOMIC DNA]</scope>
    <source>
        <strain evidence="1 2">PgKB38</strain>
    </source>
</reference>
<comment type="caution">
    <text evidence="1">The sequence shown here is derived from an EMBL/GenBank/DDBJ whole genome shotgun (WGS) entry which is preliminary data.</text>
</comment>
<gene>
    <name evidence="1" type="ORF">FX985_06276</name>
</gene>
<dbReference type="AlphaFoldDB" id="A0A5M9IUR7"/>
<dbReference type="EMBL" id="VTFH01000002">
    <property type="protein sequence ID" value="KAA8559893.1"/>
    <property type="molecule type" value="Genomic_DNA"/>
</dbReference>
<proteinExistence type="predicted"/>
<evidence type="ECO:0000313" key="2">
    <source>
        <dbReference type="Proteomes" id="UP000323425"/>
    </source>
</evidence>
<dbReference type="Proteomes" id="UP000323425">
    <property type="component" value="Unassembled WGS sequence"/>
</dbReference>
<accession>A0A5M9IUR7</accession>
<name>A0A5M9IUR7_9PSED</name>
<organism evidence="1 2">
    <name type="scientific">Pseudomonas extremaustralis</name>
    <dbReference type="NCBI Taxonomy" id="359110"/>
    <lineage>
        <taxon>Bacteria</taxon>
        <taxon>Pseudomonadati</taxon>
        <taxon>Pseudomonadota</taxon>
        <taxon>Gammaproteobacteria</taxon>
        <taxon>Pseudomonadales</taxon>
        <taxon>Pseudomonadaceae</taxon>
        <taxon>Pseudomonas</taxon>
    </lineage>
</organism>